<dbReference type="RefSeq" id="WP_283712873.1">
    <property type="nucleotide sequence ID" value="NZ_JASJEW010000002.1"/>
</dbReference>
<comment type="caution">
    <text evidence="1">The sequence shown here is derived from an EMBL/GenBank/DDBJ whole genome shotgun (WGS) entry which is preliminary data.</text>
</comment>
<keyword evidence="2" id="KW-1185">Reference proteome</keyword>
<dbReference type="EMBL" id="JASJEX010000003">
    <property type="protein sequence ID" value="MDJ1129753.1"/>
    <property type="molecule type" value="Genomic_DNA"/>
</dbReference>
<reference evidence="1" key="1">
    <citation type="submission" date="2023-05" db="EMBL/GenBank/DDBJ databases">
        <title>[olsenella] sp. nov., isolated from a pig farm feces dump.</title>
        <authorList>
            <person name="Chang Y.-H."/>
        </authorList>
    </citation>
    <scope>NUCLEOTIDE SEQUENCE</scope>
    <source>
        <strain evidence="1">YH-ols2217</strain>
    </source>
</reference>
<dbReference type="Proteomes" id="UP001431693">
    <property type="component" value="Unassembled WGS sequence"/>
</dbReference>
<protein>
    <recommendedName>
        <fullName evidence="3">Tetratricopeptide repeat protein</fullName>
    </recommendedName>
</protein>
<dbReference type="InterPro" id="IPR011990">
    <property type="entry name" value="TPR-like_helical_dom_sf"/>
</dbReference>
<dbReference type="Gene3D" id="1.25.40.10">
    <property type="entry name" value="Tetratricopeptide repeat domain"/>
    <property type="match status" value="1"/>
</dbReference>
<accession>A0ABT6ZL25</accession>
<evidence type="ECO:0000313" key="1">
    <source>
        <dbReference type="EMBL" id="MDJ1129753.1"/>
    </source>
</evidence>
<dbReference type="SUPFAM" id="SSF48452">
    <property type="entry name" value="TPR-like"/>
    <property type="match status" value="1"/>
</dbReference>
<name>A0ABT6ZL25_9ACTN</name>
<gene>
    <name evidence="1" type="ORF">QJ043_06645</name>
</gene>
<organism evidence="1 2">
    <name type="scientific">Kribbibacterium absianum</name>
    <dbReference type="NCBI Taxonomy" id="3044210"/>
    <lineage>
        <taxon>Bacteria</taxon>
        <taxon>Bacillati</taxon>
        <taxon>Actinomycetota</taxon>
        <taxon>Coriobacteriia</taxon>
        <taxon>Coriobacteriales</taxon>
        <taxon>Kribbibacteriaceae</taxon>
        <taxon>Kribbibacterium</taxon>
    </lineage>
</organism>
<sequence length="325" mass="35550">MATDWMGERVARLVAKRAAALGDLSQGAVEELTRSVREDPDAFVDDDEERAFALLVRAQTTLAQGRAEDEFLSDDQYAAALEDRLARLRATAEQALELDPSSPDAALLGILCTAADEVDTMLELRALDERLTAENPGALGGSGDRWEQPFARPLLRVKAALARSAFGAASFSEARDVSLALLDLMPGDPLGLRFTAAMALARLEDEKGFDDLDVRFERHGNAWSNLARSLMLFKLDRLPAARRALNGYLRLNEGAAYALLRPVYIEPYLPDRPDAEPGSYWEAALAVHEADPIIVDAPDFIDWCSDQPGVLEQASTFAAANGFEW</sequence>
<proteinExistence type="predicted"/>
<evidence type="ECO:0008006" key="3">
    <source>
        <dbReference type="Google" id="ProtNLM"/>
    </source>
</evidence>
<evidence type="ECO:0000313" key="2">
    <source>
        <dbReference type="Proteomes" id="UP001431693"/>
    </source>
</evidence>